<dbReference type="AlphaFoldDB" id="V6U7U7"/>
<evidence type="ECO:0000256" key="2">
    <source>
        <dbReference type="ARBA" id="ARBA00022729"/>
    </source>
</evidence>
<evidence type="ECO:0000256" key="1">
    <source>
        <dbReference type="ARBA" id="ARBA00007835"/>
    </source>
</evidence>
<dbReference type="EMBL" id="AHHH01000006">
    <property type="protein sequence ID" value="ESU45385.1"/>
    <property type="molecule type" value="Genomic_DNA"/>
</dbReference>
<keyword evidence="3 7" id="KW-0378">Hydrolase</keyword>
<dbReference type="VEuPathDB" id="GiardiaDB:GL50581_380"/>
<name>V6U7U7_GIAIN</name>
<dbReference type="InterPro" id="IPR007000">
    <property type="entry name" value="PLipase_B-like"/>
</dbReference>
<gene>
    <name evidence="8" type="ORF">GSB_93548</name>
</gene>
<dbReference type="Pfam" id="PF04916">
    <property type="entry name" value="Phospholip_B"/>
    <property type="match status" value="1"/>
</dbReference>
<dbReference type="EC" id="3.1.1.-" evidence="7"/>
<comment type="function">
    <text evidence="7">Putative phospholipase.</text>
</comment>
<evidence type="ECO:0000256" key="7">
    <source>
        <dbReference type="RuleBase" id="RU364138"/>
    </source>
</evidence>
<evidence type="ECO:0000256" key="4">
    <source>
        <dbReference type="ARBA" id="ARBA00022963"/>
    </source>
</evidence>
<reference evidence="8" key="2">
    <citation type="journal article" date="2013" name="Genome Biol. Evol.">
        <title>Genome sequencing of Giardia lamblia genotypes A2 and B isolates (DH and GS) and comparative analysis with the genomes of genotypes A1 and E (WB and Pig).</title>
        <authorList>
            <person name="Adam R.D."/>
            <person name="Dahlstrom E.W."/>
            <person name="Martens C.A."/>
            <person name="Bruno D.P."/>
            <person name="Barbian K.D."/>
            <person name="Ricklefs S.M."/>
            <person name="Hernandez M.M."/>
            <person name="Narla N.P."/>
            <person name="Patel R.B."/>
            <person name="Porcella S.F."/>
            <person name="Nash T.E."/>
        </authorList>
    </citation>
    <scope>NUCLEOTIDE SEQUENCE [LARGE SCALE GENOMIC DNA]</scope>
    <source>
        <strain evidence="8">GS</strain>
    </source>
</reference>
<proteinExistence type="inferred from homology"/>
<dbReference type="GO" id="GO:0009395">
    <property type="term" value="P:phospholipid catabolic process"/>
    <property type="evidence" value="ECO:0007669"/>
    <property type="project" value="TreeGrafter"/>
</dbReference>
<dbReference type="OrthoDB" id="419508at2759"/>
<dbReference type="GO" id="GO:0005576">
    <property type="term" value="C:extracellular region"/>
    <property type="evidence" value="ECO:0007669"/>
    <property type="project" value="TreeGrafter"/>
</dbReference>
<dbReference type="GO" id="GO:0004620">
    <property type="term" value="F:phospholipase activity"/>
    <property type="evidence" value="ECO:0007669"/>
    <property type="project" value="InterPro"/>
</dbReference>
<sequence>VYGHTQTKMLLAILAALLGAEVRHCLYYENDSFTLVPLEDKGSDCVATTISDIEALNETGWMRFNVTTSASYPDFVQMRAVGFAEGKLFQHQIFNHYHNLKDWFLFAYLHTDDYPQELYDFLQENLDWTRTSAYKYAEVDSFWRQVAYTLDHFDGLVEAYRATAPVEEMLSEIELWTYLSSGDLLDIVNFAVPSTRMDFSKMTREEISDYLALRSHCSGLVYFNGDDIYVGQTAWFFYGGMTRVFKGYTLNLNDYSNAAETLTFSSYPGFSYSFDDWTVTSQGLVIIETTANVLNTSLYDNCTPRSVLTWIRSQVASRSATSGDVWHQIISQYNSGTYNNQWIVVDLKKSRDITTGYKNNLVWVSEQMPGYIVADDVAHDMAYGNRYFPSYNTPFFDELWIVAGYPSVAENDASYRYDKNPRGLMFARDVPGITSVEDMKRIMRYNRWQTDPLAITEGQTDPDPGNGISARYDLRLDESRRKAFGGYDAKILTYNAYSRKMVAYFISGPTTDDQEPWDFSTSNLYCPRRGLKDGPYQYDWQELHLPVYWHSDM</sequence>
<comment type="caution">
    <text evidence="8">The sequence shown here is derived from an EMBL/GenBank/DDBJ whole genome shotgun (WGS) entry which is preliminary data.</text>
</comment>
<evidence type="ECO:0000256" key="5">
    <source>
        <dbReference type="ARBA" id="ARBA00023098"/>
    </source>
</evidence>
<dbReference type="VEuPathDB" id="GiardiaDB:QR46_0481"/>
<dbReference type="PANTHER" id="PTHR12370">
    <property type="entry name" value="PHOSPHOLIPASE B-RELATED"/>
    <property type="match status" value="1"/>
</dbReference>
<keyword evidence="6" id="KW-0325">Glycoprotein</keyword>
<evidence type="ECO:0000256" key="6">
    <source>
        <dbReference type="ARBA" id="ARBA00023180"/>
    </source>
</evidence>
<dbReference type="PANTHER" id="PTHR12370:SF3">
    <property type="entry name" value="PHOSPHOLIPASE B-LIKE 2-RELATED"/>
    <property type="match status" value="1"/>
</dbReference>
<feature type="non-terminal residue" evidence="8">
    <location>
        <position position="1"/>
    </location>
</feature>
<keyword evidence="5 7" id="KW-0443">Lipid metabolism</keyword>
<protein>
    <recommendedName>
        <fullName evidence="7">Phospholipase B-like</fullName>
        <ecNumber evidence="7">3.1.1.-</ecNumber>
    </recommendedName>
</protein>
<evidence type="ECO:0000256" key="3">
    <source>
        <dbReference type="ARBA" id="ARBA00022801"/>
    </source>
</evidence>
<comment type="similarity">
    <text evidence="1 7">Belongs to the phospholipase B-like family.</text>
</comment>
<feature type="chain" id="PRO_5011332576" description="Phospholipase B-like" evidence="7">
    <location>
        <begin position="26"/>
        <end position="553"/>
    </location>
</feature>
<accession>V6U7U7</accession>
<dbReference type="VEuPathDB" id="GiardiaDB:DHA2_93548"/>
<keyword evidence="4 7" id="KW-0442">Lipid degradation</keyword>
<dbReference type="Proteomes" id="UP000018040">
    <property type="component" value="Unassembled WGS sequence"/>
</dbReference>
<evidence type="ECO:0000313" key="8">
    <source>
        <dbReference type="EMBL" id="ESU45385.1"/>
    </source>
</evidence>
<dbReference type="VEuPathDB" id="GiardiaDB:GL50803_0093548"/>
<reference evidence="8" key="1">
    <citation type="submission" date="2012-02" db="EMBL/GenBank/DDBJ databases">
        <authorList>
            <person name="Feng W."/>
            <person name="Liu Z."/>
            <person name="Li S."/>
            <person name="Tang W."/>
            <person name="Yang J."/>
        </authorList>
    </citation>
    <scope>NUCLEOTIDE SEQUENCE</scope>
    <source>
        <strain evidence="8">GS</strain>
    </source>
</reference>
<keyword evidence="2 7" id="KW-0732">Signal</keyword>
<organism evidence="8">
    <name type="scientific">Giardia intestinalis</name>
    <name type="common">Giardia lamblia</name>
    <dbReference type="NCBI Taxonomy" id="5741"/>
    <lineage>
        <taxon>Eukaryota</taxon>
        <taxon>Metamonada</taxon>
        <taxon>Diplomonadida</taxon>
        <taxon>Hexamitidae</taxon>
        <taxon>Giardiinae</taxon>
        <taxon>Giardia</taxon>
    </lineage>
</organism>
<dbReference type="Gene3D" id="3.60.60.30">
    <property type="match status" value="1"/>
</dbReference>
<feature type="signal peptide" evidence="7">
    <location>
        <begin position="1"/>
        <end position="25"/>
    </location>
</feature>